<dbReference type="InterPro" id="IPR007921">
    <property type="entry name" value="CHAP_dom"/>
</dbReference>
<evidence type="ECO:0000313" key="3">
    <source>
        <dbReference type="Proteomes" id="UP000176923"/>
    </source>
</evidence>
<accession>A0A1F5ZV91</accession>
<feature type="domain" description="Peptidase C51" evidence="1">
    <location>
        <begin position="469"/>
        <end position="600"/>
    </location>
</feature>
<dbReference type="STRING" id="1798382.A3D77_01015"/>
<proteinExistence type="predicted"/>
<evidence type="ECO:0000259" key="1">
    <source>
        <dbReference type="PROSITE" id="PS50911"/>
    </source>
</evidence>
<dbReference type="AlphaFoldDB" id="A0A1F5ZV91"/>
<dbReference type="InterPro" id="IPR038765">
    <property type="entry name" value="Papain-like_cys_pep_sf"/>
</dbReference>
<organism evidence="2 3">
    <name type="scientific">Candidatus Gottesmanbacteria bacterium RIFCSPHIGHO2_02_FULL_39_11</name>
    <dbReference type="NCBI Taxonomy" id="1798382"/>
    <lineage>
        <taxon>Bacteria</taxon>
        <taxon>Candidatus Gottesmaniibacteriota</taxon>
    </lineage>
</organism>
<dbReference type="Proteomes" id="UP000176923">
    <property type="component" value="Unassembled WGS sequence"/>
</dbReference>
<dbReference type="SUPFAM" id="SSF54001">
    <property type="entry name" value="Cysteine proteinases"/>
    <property type="match status" value="1"/>
</dbReference>
<protein>
    <recommendedName>
        <fullName evidence="1">Peptidase C51 domain-containing protein</fullName>
    </recommendedName>
</protein>
<sequence length="602" mass="66485">MVKKILLILIVLLVWLIPYHRVSSQSPTSVLNNVTVHSQDILADFFAWLGGILFKNQIADKVILVNEAALPIYTNIKAVNTVTTNDDALKESSKQYDTAAGRSSPFNQSVENRNFIQTWWENLTQAVPTGTQQATNYYSSTVPFGVAEVVLPTPGDENSAMAFALDCKKDSNLPLGAISDSKCIPGNQPVYVSPTPTPTPTNTPTPTPTPVYNPIGPDLIGYIVPTPANQYPYYDSLPYHIPYNKKADPPATVDTINSGLLTHIDLAIAAAKSKWKTSMLDHWREVYDAAVAQGWNAAFVLAVWIEETGASDACTIGYPIIDFGVGQTYTRCNDPLKYQKFQDQLRRFLNLYGFYENTHLKRSPVTFEMFLCAYADGHYPCNYSSHAGFAYRLPRVYNCLLYPTKDNCRAALGYFNINLLPDTLTPPIVPSGPPVNVTGLDKMKNMVSDIRQACTNGIVQYTNIACLNQTQNLIPQSVKSIMILSASNYQYLQCVGFVRASELLVNGVVINKGGNAIDFATNVPDGYRYVPKSGSEAIKPGDLLIWDTRPNSVWGHIAKVYAVTSNYSIQLCEANWSTPGSVRCDRLVPLSNSQIIGWITPR</sequence>
<dbReference type="Pfam" id="PF05257">
    <property type="entry name" value="CHAP"/>
    <property type="match status" value="1"/>
</dbReference>
<name>A0A1F5ZV91_9BACT</name>
<dbReference type="EMBL" id="MFJL01000012">
    <property type="protein sequence ID" value="OGG16398.1"/>
    <property type="molecule type" value="Genomic_DNA"/>
</dbReference>
<reference evidence="2 3" key="1">
    <citation type="journal article" date="2016" name="Nat. Commun.">
        <title>Thousands of microbial genomes shed light on interconnected biogeochemical processes in an aquifer system.</title>
        <authorList>
            <person name="Anantharaman K."/>
            <person name="Brown C.T."/>
            <person name="Hug L.A."/>
            <person name="Sharon I."/>
            <person name="Castelle C.J."/>
            <person name="Probst A.J."/>
            <person name="Thomas B.C."/>
            <person name="Singh A."/>
            <person name="Wilkins M.J."/>
            <person name="Karaoz U."/>
            <person name="Brodie E.L."/>
            <person name="Williams K.H."/>
            <person name="Hubbard S.S."/>
            <person name="Banfield J.F."/>
        </authorList>
    </citation>
    <scope>NUCLEOTIDE SEQUENCE [LARGE SCALE GENOMIC DNA]</scope>
</reference>
<evidence type="ECO:0000313" key="2">
    <source>
        <dbReference type="EMBL" id="OGG16398.1"/>
    </source>
</evidence>
<dbReference type="Gene3D" id="3.90.1720.10">
    <property type="entry name" value="endopeptidase domain like (from Nostoc punctiforme)"/>
    <property type="match status" value="1"/>
</dbReference>
<gene>
    <name evidence="2" type="ORF">A3D77_01015</name>
</gene>
<dbReference type="PROSITE" id="PS50911">
    <property type="entry name" value="CHAP"/>
    <property type="match status" value="1"/>
</dbReference>
<comment type="caution">
    <text evidence="2">The sequence shown here is derived from an EMBL/GenBank/DDBJ whole genome shotgun (WGS) entry which is preliminary data.</text>
</comment>